<evidence type="ECO:0000313" key="2">
    <source>
        <dbReference type="EMBL" id="MCG4961015.1"/>
    </source>
</evidence>
<sequence length="78" mass="9257">MESRNKILKSKRLKLIRGVMYLDVLSILLSVMMIDMRHFTFSLYSGVCMRILVLLGIFILLLIGERSLTRYLRKHRNE</sequence>
<accession>A0AAW5CGY5</accession>
<protein>
    <submittedName>
        <fullName evidence="2">Uncharacterized protein</fullName>
    </submittedName>
</protein>
<keyword evidence="1" id="KW-0812">Transmembrane</keyword>
<name>A0AAW5CGY5_9BACT</name>
<dbReference type="EMBL" id="JAQMRD010000020">
    <property type="protein sequence ID" value="MDB9224170.1"/>
    <property type="molecule type" value="Genomic_DNA"/>
</dbReference>
<keyword evidence="1" id="KW-1133">Transmembrane helix</keyword>
<dbReference type="GeneID" id="61275094"/>
<evidence type="ECO:0000313" key="4">
    <source>
        <dbReference type="Proteomes" id="UP001199750"/>
    </source>
</evidence>
<proteinExistence type="predicted"/>
<feature type="transmembrane region" description="Helical" evidence="1">
    <location>
        <begin position="43"/>
        <end position="64"/>
    </location>
</feature>
<comment type="caution">
    <text evidence="2">The sequence shown here is derived from an EMBL/GenBank/DDBJ whole genome shotgun (WGS) entry which is preliminary data.</text>
</comment>
<organism evidence="2 4">
    <name type="scientific">Odoribacter splanchnicus</name>
    <dbReference type="NCBI Taxonomy" id="28118"/>
    <lineage>
        <taxon>Bacteria</taxon>
        <taxon>Pseudomonadati</taxon>
        <taxon>Bacteroidota</taxon>
        <taxon>Bacteroidia</taxon>
        <taxon>Bacteroidales</taxon>
        <taxon>Odoribacteraceae</taxon>
        <taxon>Odoribacter</taxon>
    </lineage>
</organism>
<dbReference type="RefSeq" id="WP_013612077.1">
    <property type="nucleotide sequence ID" value="NZ_CABJFF010000018.1"/>
</dbReference>
<gene>
    <name evidence="2" type="ORF">L0P03_14340</name>
    <name evidence="3" type="ORF">PN645_14290</name>
</gene>
<evidence type="ECO:0000313" key="3">
    <source>
        <dbReference type="EMBL" id="MDB9224170.1"/>
    </source>
</evidence>
<keyword evidence="1" id="KW-0472">Membrane</keyword>
<evidence type="ECO:0000256" key="1">
    <source>
        <dbReference type="SAM" id="Phobius"/>
    </source>
</evidence>
<dbReference type="AlphaFoldDB" id="A0AAW5CGY5"/>
<dbReference type="EMBL" id="JAKNDN010000029">
    <property type="protein sequence ID" value="MCG4961015.1"/>
    <property type="molecule type" value="Genomic_DNA"/>
</dbReference>
<dbReference type="Proteomes" id="UP001212263">
    <property type="component" value="Unassembled WGS sequence"/>
</dbReference>
<feature type="transmembrane region" description="Helical" evidence="1">
    <location>
        <begin position="20"/>
        <end position="37"/>
    </location>
</feature>
<dbReference type="Proteomes" id="UP001199750">
    <property type="component" value="Unassembled WGS sequence"/>
</dbReference>
<reference evidence="3" key="2">
    <citation type="submission" date="2023-01" db="EMBL/GenBank/DDBJ databases">
        <title>Human gut microbiome strain richness.</title>
        <authorList>
            <person name="Chen-Liaw A."/>
        </authorList>
    </citation>
    <scope>NUCLEOTIDE SEQUENCE</scope>
    <source>
        <strain evidence="3">RTP21484st1_B7_RTP21484_190118</strain>
    </source>
</reference>
<reference evidence="2" key="1">
    <citation type="submission" date="2022-01" db="EMBL/GenBank/DDBJ databases">
        <title>Collection of gut derived symbiotic bacterial strains cultured from healthy donors.</title>
        <authorList>
            <person name="Lin H."/>
            <person name="Kohout C."/>
            <person name="Waligurski E."/>
            <person name="Pamer E.G."/>
        </authorList>
    </citation>
    <scope>NUCLEOTIDE SEQUENCE</scope>
    <source>
        <strain evidence="2">DFI.1.149</strain>
    </source>
</reference>